<dbReference type="CDD" id="cd02966">
    <property type="entry name" value="TlpA_like_family"/>
    <property type="match status" value="1"/>
</dbReference>
<evidence type="ECO:0000259" key="7">
    <source>
        <dbReference type="PROSITE" id="PS51352"/>
    </source>
</evidence>
<organism evidence="8 9">
    <name type="scientific">Arthrobacter gyeryongensis</name>
    <dbReference type="NCBI Taxonomy" id="1650592"/>
    <lineage>
        <taxon>Bacteria</taxon>
        <taxon>Bacillati</taxon>
        <taxon>Actinomycetota</taxon>
        <taxon>Actinomycetes</taxon>
        <taxon>Micrococcales</taxon>
        <taxon>Micrococcaceae</taxon>
        <taxon>Arthrobacter</taxon>
    </lineage>
</organism>
<reference evidence="9" key="1">
    <citation type="journal article" date="2019" name="Int. J. Syst. Evol. Microbiol.">
        <title>The Global Catalogue of Microorganisms (GCM) 10K type strain sequencing project: providing services to taxonomists for standard genome sequencing and annotation.</title>
        <authorList>
            <consortium name="The Broad Institute Genomics Platform"/>
            <consortium name="The Broad Institute Genome Sequencing Center for Infectious Disease"/>
            <person name="Wu L."/>
            <person name="Ma J."/>
        </authorList>
    </citation>
    <scope>NUCLEOTIDE SEQUENCE [LARGE SCALE GENOMIC DNA]</scope>
    <source>
        <strain evidence="9">JCM 18514</strain>
    </source>
</reference>
<keyword evidence="3" id="KW-0735">Signal-anchor</keyword>
<comment type="subcellular location">
    <subcellularLocation>
        <location evidence="1">Cell envelope</location>
    </subcellularLocation>
</comment>
<dbReference type="InterPro" id="IPR013766">
    <property type="entry name" value="Thioredoxin_domain"/>
</dbReference>
<evidence type="ECO:0000256" key="1">
    <source>
        <dbReference type="ARBA" id="ARBA00004196"/>
    </source>
</evidence>
<dbReference type="Proteomes" id="UP001500200">
    <property type="component" value="Unassembled WGS sequence"/>
</dbReference>
<proteinExistence type="predicted"/>
<dbReference type="InterPro" id="IPR006311">
    <property type="entry name" value="TAT_signal"/>
</dbReference>
<dbReference type="InterPro" id="IPR000866">
    <property type="entry name" value="AhpC/TSA"/>
</dbReference>
<name>A0ABP9SD58_9MICC</name>
<keyword evidence="2" id="KW-0201">Cytochrome c-type biogenesis</keyword>
<dbReference type="Gene3D" id="3.40.30.10">
    <property type="entry name" value="Glutaredoxin"/>
    <property type="match status" value="1"/>
</dbReference>
<dbReference type="InterPro" id="IPR050553">
    <property type="entry name" value="Thioredoxin_ResA/DsbE_sf"/>
</dbReference>
<dbReference type="SUPFAM" id="SSF52833">
    <property type="entry name" value="Thioredoxin-like"/>
    <property type="match status" value="1"/>
</dbReference>
<dbReference type="PANTHER" id="PTHR42852">
    <property type="entry name" value="THIOL:DISULFIDE INTERCHANGE PROTEIN DSBE"/>
    <property type="match status" value="1"/>
</dbReference>
<dbReference type="PANTHER" id="PTHR42852:SF6">
    <property type="entry name" value="THIOL:DISULFIDE INTERCHANGE PROTEIN DSBE"/>
    <property type="match status" value="1"/>
</dbReference>
<feature type="domain" description="Thioredoxin" evidence="7">
    <location>
        <begin position="80"/>
        <end position="217"/>
    </location>
</feature>
<evidence type="ECO:0000256" key="5">
    <source>
        <dbReference type="ARBA" id="ARBA00023284"/>
    </source>
</evidence>
<evidence type="ECO:0000256" key="3">
    <source>
        <dbReference type="ARBA" id="ARBA00022968"/>
    </source>
</evidence>
<dbReference type="EMBL" id="BAABKK010000010">
    <property type="protein sequence ID" value="GAA5193369.1"/>
    <property type="molecule type" value="Genomic_DNA"/>
</dbReference>
<keyword evidence="3" id="KW-0812">Transmembrane</keyword>
<keyword evidence="5" id="KW-0676">Redox-active center</keyword>
<keyword evidence="6" id="KW-0732">Signal</keyword>
<evidence type="ECO:0000313" key="8">
    <source>
        <dbReference type="EMBL" id="GAA5193369.1"/>
    </source>
</evidence>
<accession>A0ABP9SD58</accession>
<comment type="caution">
    <text evidence="8">The sequence shown here is derived from an EMBL/GenBank/DDBJ whole genome shotgun (WGS) entry which is preliminary data.</text>
</comment>
<dbReference type="PROSITE" id="PS51318">
    <property type="entry name" value="TAT"/>
    <property type="match status" value="1"/>
</dbReference>
<evidence type="ECO:0000256" key="2">
    <source>
        <dbReference type="ARBA" id="ARBA00022748"/>
    </source>
</evidence>
<dbReference type="PROSITE" id="PS51352">
    <property type="entry name" value="THIOREDOXIN_2"/>
    <property type="match status" value="1"/>
</dbReference>
<gene>
    <name evidence="8" type="ORF">GCM10023346_18060</name>
</gene>
<evidence type="ECO:0000313" key="9">
    <source>
        <dbReference type="Proteomes" id="UP001500200"/>
    </source>
</evidence>
<evidence type="ECO:0000256" key="4">
    <source>
        <dbReference type="ARBA" id="ARBA00023157"/>
    </source>
</evidence>
<sequence length="218" mass="22920">MTMDRTTTSRNASGQKTNAALTSRRSFLAVGGVALSALTMGLSACAQEDALAQQAKAGDNKNYVAGDGSVTEFAKADRKAAVGIKGTLFDGTAVTPQDLLGKVTVLNFWFAACAPCRVEAPILEELHQEFKSKGVQFYGVNLRDEKATADAFDQTFKLTYPSFNDKDGAVLLSVSGIVPPGAVPTTLVLDKEGKVAARVLGEIEKSTLKALITTAVAE</sequence>
<feature type="signal peptide" evidence="6">
    <location>
        <begin position="1"/>
        <end position="46"/>
    </location>
</feature>
<keyword evidence="9" id="KW-1185">Reference proteome</keyword>
<feature type="chain" id="PRO_5045593575" evidence="6">
    <location>
        <begin position="47"/>
        <end position="218"/>
    </location>
</feature>
<protein>
    <submittedName>
        <fullName evidence="8">TlpA disulfide reductase family protein</fullName>
    </submittedName>
</protein>
<dbReference type="InterPro" id="IPR036249">
    <property type="entry name" value="Thioredoxin-like_sf"/>
</dbReference>
<evidence type="ECO:0000256" key="6">
    <source>
        <dbReference type="SAM" id="SignalP"/>
    </source>
</evidence>
<keyword evidence="4" id="KW-1015">Disulfide bond</keyword>
<dbReference type="Pfam" id="PF00578">
    <property type="entry name" value="AhpC-TSA"/>
    <property type="match status" value="1"/>
</dbReference>